<organism evidence="2 3">
    <name type="scientific">Verticillium dahliae (strain VdLs.17 / ATCC MYA-4575 / FGSC 10137)</name>
    <name type="common">Verticillium wilt</name>
    <dbReference type="NCBI Taxonomy" id="498257"/>
    <lineage>
        <taxon>Eukaryota</taxon>
        <taxon>Fungi</taxon>
        <taxon>Dikarya</taxon>
        <taxon>Ascomycota</taxon>
        <taxon>Pezizomycotina</taxon>
        <taxon>Sordariomycetes</taxon>
        <taxon>Hypocreomycetidae</taxon>
        <taxon>Glomerellales</taxon>
        <taxon>Plectosphaerellaceae</taxon>
        <taxon>Verticillium</taxon>
    </lineage>
</organism>
<evidence type="ECO:0000313" key="3">
    <source>
        <dbReference type="Proteomes" id="UP000001611"/>
    </source>
</evidence>
<evidence type="ECO:0000256" key="1">
    <source>
        <dbReference type="SAM" id="MobiDB-lite"/>
    </source>
</evidence>
<evidence type="ECO:0000313" key="2">
    <source>
        <dbReference type="EMBL" id="EGY20831.1"/>
    </source>
</evidence>
<reference evidence="2 3" key="1">
    <citation type="submission" date="2008-03" db="EMBL/GenBank/DDBJ databases">
        <title>The Genome Sequence of Verticillium dahliae VdLs.17.</title>
        <authorList>
            <consortium name="The Broad Institute Genome Sequencing Platform"/>
            <person name="Ma L.-J.J."/>
            <person name="Klosterman S.J."/>
            <person name="Subbarao K."/>
            <person name="Dobinson K."/>
            <person name="Veronese P."/>
            <person name="Kang S."/>
            <person name="Gold S.E."/>
            <person name="Young S."/>
            <person name="Jaffe D."/>
            <person name="Gnerre S."/>
            <person name="Berlin A."/>
            <person name="Heiman D."/>
            <person name="Hepburn T."/>
            <person name="Sykes S."/>
            <person name="Alvarado L."/>
            <person name="Kodira C.D."/>
            <person name="Lander E."/>
            <person name="Galagan J."/>
            <person name="Nusbaum C."/>
            <person name="Birren B."/>
        </authorList>
    </citation>
    <scope>NUCLEOTIDE SEQUENCE [LARGE SCALE GENOMIC DNA]</scope>
    <source>
        <strain evidence="3">VdLs.17 / ATCC MYA-4575 / FGSC 10137</strain>
    </source>
</reference>
<dbReference type="HOGENOM" id="CLU_032153_0_0_1"/>
<sequence>MTRKAAQHPQVRTSEHHGNTSIEAVRPPTGHQPPDLPPTQGLSGDAHRRFVIVTTLLSLIDPVRGEPTVHSLDRHPHDGAWKQEQLQKKFLDSFALICSTSRKGAETASAVCLEQGHPDGSVLRLARNLRTPDDLVARLHEVLEDLAGVASRGTMRVISFWMPTNNPREKSVKDAEPRIMFKIITLTQDKIRALLETLRRPETNLRITAAVSQVVDNGASLSGEPDEGAFRQWIVNLPVLASLDPLSDLSTLAPHLKWASQARWIYSEQIEAMLGPEEEELPHWLRCIYKLGRYHAAAKAMLKLALKHPNIFSSIRVEVIRAPDPESFSLGGDKTALFQVLKRLTGTNPDELMKQLGRIWLTDDPEERLRKACKMKLTVHAEMQLISFYDHNPSLTPRLLFMGTSKKACYLCYEFISRHPLTIGVSASHQKLYPTWLPAPCSSAVRKRHKTLLWEFSRHLEGVTTRDLQTRLGMTRRPVSLDSTAGPSLTTTGTDSTGL</sequence>
<dbReference type="GeneID" id="20703818"/>
<dbReference type="InterPro" id="IPR027796">
    <property type="entry name" value="OTT_1508_deam-like"/>
</dbReference>
<dbReference type="InParanoid" id="G2WXM3"/>
<dbReference type="AlphaFoldDB" id="G2WXM3"/>
<dbReference type="eggNOG" id="ENOG502RXAF">
    <property type="taxonomic scope" value="Eukaryota"/>
</dbReference>
<dbReference type="OrthoDB" id="4851849at2759"/>
<dbReference type="EMBL" id="DS572698">
    <property type="protein sequence ID" value="EGY20831.1"/>
    <property type="molecule type" value="Genomic_DNA"/>
</dbReference>
<accession>G2WXM3</accession>
<dbReference type="Proteomes" id="UP000001611">
    <property type="component" value="Chromosome 3"/>
</dbReference>
<dbReference type="PANTHER" id="PTHR42037">
    <property type="match status" value="1"/>
</dbReference>
<dbReference type="Pfam" id="PF14441">
    <property type="entry name" value="OTT_1508_deam"/>
    <property type="match status" value="1"/>
</dbReference>
<proteinExistence type="predicted"/>
<dbReference type="PANTHER" id="PTHR42037:SF1">
    <property type="match status" value="1"/>
</dbReference>
<feature type="region of interest" description="Disordered" evidence="1">
    <location>
        <begin position="1"/>
        <end position="44"/>
    </location>
</feature>
<dbReference type="OMA" id="KACFLCH"/>
<feature type="region of interest" description="Disordered" evidence="1">
    <location>
        <begin position="475"/>
        <end position="499"/>
    </location>
</feature>
<gene>
    <name evidence="2" type="ORF">VDAG_02355</name>
</gene>
<protein>
    <submittedName>
        <fullName evidence="2">Uncharacterized protein</fullName>
    </submittedName>
</protein>
<dbReference type="KEGG" id="vda:VDAG_02355"/>
<feature type="compositionally biased region" description="Low complexity" evidence="1">
    <location>
        <begin position="488"/>
        <end position="499"/>
    </location>
</feature>
<name>G2WXM3_VERDV</name>
<keyword evidence="3" id="KW-1185">Reference proteome</keyword>
<dbReference type="RefSeq" id="XP_009651303.1">
    <property type="nucleotide sequence ID" value="XM_009653008.1"/>
</dbReference>